<protein>
    <submittedName>
        <fullName evidence="2">Uncharacterized protein</fullName>
    </submittedName>
</protein>
<evidence type="ECO:0000313" key="3">
    <source>
        <dbReference type="Proteomes" id="UP000676336"/>
    </source>
</evidence>
<feature type="non-terminal residue" evidence="2">
    <location>
        <position position="1"/>
    </location>
</feature>
<dbReference type="EMBL" id="CAJOBI010086990">
    <property type="protein sequence ID" value="CAF4523745.1"/>
    <property type="molecule type" value="Genomic_DNA"/>
</dbReference>
<sequence>GYYVKREINFIKIIKPDEAELVAENDETAAAAFANAPGRGLTSV</sequence>
<dbReference type="EMBL" id="CAJOBI010153636">
    <property type="protein sequence ID" value="CAF4821713.1"/>
    <property type="molecule type" value="Genomic_DNA"/>
</dbReference>
<dbReference type="Proteomes" id="UP000676336">
    <property type="component" value="Unassembled WGS sequence"/>
</dbReference>
<dbReference type="AlphaFoldDB" id="A0A8S3BWE3"/>
<organism evidence="2 3">
    <name type="scientific">Rotaria magnacalcarata</name>
    <dbReference type="NCBI Taxonomy" id="392030"/>
    <lineage>
        <taxon>Eukaryota</taxon>
        <taxon>Metazoa</taxon>
        <taxon>Spiralia</taxon>
        <taxon>Gnathifera</taxon>
        <taxon>Rotifera</taxon>
        <taxon>Eurotatoria</taxon>
        <taxon>Bdelloidea</taxon>
        <taxon>Philodinida</taxon>
        <taxon>Philodinidae</taxon>
        <taxon>Rotaria</taxon>
    </lineage>
</organism>
<name>A0A8S3BWE3_9BILA</name>
<reference evidence="2" key="1">
    <citation type="submission" date="2021-02" db="EMBL/GenBank/DDBJ databases">
        <authorList>
            <person name="Nowell W R."/>
        </authorList>
    </citation>
    <scope>NUCLEOTIDE SEQUENCE</scope>
</reference>
<comment type="caution">
    <text evidence="2">The sequence shown here is derived from an EMBL/GenBank/DDBJ whole genome shotgun (WGS) entry which is preliminary data.</text>
</comment>
<evidence type="ECO:0000313" key="2">
    <source>
        <dbReference type="EMBL" id="CAF4821713.1"/>
    </source>
</evidence>
<accession>A0A8S3BWE3</accession>
<evidence type="ECO:0000313" key="1">
    <source>
        <dbReference type="EMBL" id="CAF4523745.1"/>
    </source>
</evidence>
<gene>
    <name evidence="1" type="ORF">SMN809_LOCUS35925</name>
    <name evidence="2" type="ORF">SMN809_LOCUS48073</name>
</gene>
<proteinExistence type="predicted"/>